<sequence length="133" mass="16118">MKKIYYFIFYVLFIFWEKVSVPKFFSAFKAGLSLNILEMFVYYSILYIYCIINDVKINFSLENPIIFIPCGIIFLLNTILFDFSNEWKIYIDKYETLPYRIKFFYFSVVWVIIIVIIISFFTLDSIKNSQLYP</sequence>
<feature type="transmembrane region" description="Helical" evidence="1">
    <location>
        <begin position="7"/>
        <end position="25"/>
    </location>
</feature>
<evidence type="ECO:0000256" key="1">
    <source>
        <dbReference type="SAM" id="Phobius"/>
    </source>
</evidence>
<feature type="transmembrane region" description="Helical" evidence="1">
    <location>
        <begin position="64"/>
        <end position="83"/>
    </location>
</feature>
<feature type="transmembrane region" description="Helical" evidence="1">
    <location>
        <begin position="31"/>
        <end position="52"/>
    </location>
</feature>
<dbReference type="STRING" id="1434701.SAMN05443634_111128"/>
<reference evidence="3" key="1">
    <citation type="submission" date="2016-11" db="EMBL/GenBank/DDBJ databases">
        <authorList>
            <person name="Varghese N."/>
            <person name="Submissions S."/>
        </authorList>
    </citation>
    <scope>NUCLEOTIDE SEQUENCE [LARGE SCALE GENOMIC DNA]</scope>
    <source>
        <strain evidence="3">DSM 27989</strain>
    </source>
</reference>
<evidence type="ECO:0000313" key="2">
    <source>
        <dbReference type="EMBL" id="SHL57989.1"/>
    </source>
</evidence>
<gene>
    <name evidence="2" type="ORF">SAMN05443634_111128</name>
</gene>
<keyword evidence="1" id="KW-1133">Transmembrane helix</keyword>
<keyword evidence="1" id="KW-0472">Membrane</keyword>
<name>A0A1M7BTT9_9FLAO</name>
<accession>A0A1M7BTT9</accession>
<dbReference type="Proteomes" id="UP000184120">
    <property type="component" value="Unassembled WGS sequence"/>
</dbReference>
<protein>
    <submittedName>
        <fullName evidence="2">Uncharacterized protein</fullName>
    </submittedName>
</protein>
<dbReference type="AlphaFoldDB" id="A0A1M7BTT9"/>
<proteinExistence type="predicted"/>
<keyword evidence="1" id="KW-0812">Transmembrane</keyword>
<organism evidence="2 3">
    <name type="scientific">Chishuiella changwenlii</name>
    <dbReference type="NCBI Taxonomy" id="1434701"/>
    <lineage>
        <taxon>Bacteria</taxon>
        <taxon>Pseudomonadati</taxon>
        <taxon>Bacteroidota</taxon>
        <taxon>Flavobacteriia</taxon>
        <taxon>Flavobacteriales</taxon>
        <taxon>Weeksellaceae</taxon>
        <taxon>Chishuiella</taxon>
    </lineage>
</organism>
<evidence type="ECO:0000313" key="3">
    <source>
        <dbReference type="Proteomes" id="UP000184120"/>
    </source>
</evidence>
<feature type="transmembrane region" description="Helical" evidence="1">
    <location>
        <begin position="103"/>
        <end position="123"/>
    </location>
</feature>
<dbReference type="EMBL" id="FRBH01000011">
    <property type="protein sequence ID" value="SHL57989.1"/>
    <property type="molecule type" value="Genomic_DNA"/>
</dbReference>